<feature type="domain" description="Ig-like" evidence="2">
    <location>
        <begin position="108"/>
        <end position="199"/>
    </location>
</feature>
<dbReference type="GO" id="GO:0005615">
    <property type="term" value="C:extracellular space"/>
    <property type="evidence" value="ECO:0007669"/>
    <property type="project" value="TreeGrafter"/>
</dbReference>
<dbReference type="GO" id="GO:0009897">
    <property type="term" value="C:external side of plasma membrane"/>
    <property type="evidence" value="ECO:0007669"/>
    <property type="project" value="TreeGrafter"/>
</dbReference>
<dbReference type="Proteomes" id="UP000472262">
    <property type="component" value="Unassembled WGS sequence"/>
</dbReference>
<reference evidence="3" key="2">
    <citation type="submission" date="2025-09" db="UniProtKB">
        <authorList>
            <consortium name="Ensembl"/>
        </authorList>
    </citation>
    <scope>IDENTIFICATION</scope>
</reference>
<dbReference type="Ensembl" id="ENSSGRT00000035795.1">
    <property type="protein sequence ID" value="ENSSGRP00000033345.1"/>
    <property type="gene ID" value="ENSSGRG00000018577.1"/>
</dbReference>
<proteinExistence type="predicted"/>
<keyword evidence="1" id="KW-0325">Glycoprotein</keyword>
<dbReference type="InterPro" id="IPR036179">
    <property type="entry name" value="Ig-like_dom_sf"/>
</dbReference>
<dbReference type="InParanoid" id="A0A672M4M0"/>
<dbReference type="SUPFAM" id="SSF54452">
    <property type="entry name" value="MHC antigen-recognition domain"/>
    <property type="match status" value="1"/>
</dbReference>
<sequence>MNLMFTYLCIDSGVHVHQRLAGCELLENDKPGLVYTWDAFNGQMKEWGTFDTKTKKLQINLSLIRAWDQHKSLYVNVLYENIYYPICLKILRRNLNMKKNSILQKVKPRVRLLKRVLAASHEVQITCLVTGFYPRDINLTLVRDGQAAVDGKITGGNLLPNGDGTYQIRKSLVISVKELQDRHNYSCAINHLSLDNTLDIMFGTEKHSARSYEAHLQHSEVLSGRNWPGIINCVRDYQTRLQNVTE</sequence>
<dbReference type="PANTHER" id="PTHR16675">
    <property type="entry name" value="MHC CLASS I-RELATED"/>
    <property type="match status" value="1"/>
</dbReference>
<name>A0A672M4M0_SINGR</name>
<dbReference type="AlphaFoldDB" id="A0A672M4M0"/>
<reference evidence="3" key="1">
    <citation type="submission" date="2025-08" db="UniProtKB">
        <authorList>
            <consortium name="Ensembl"/>
        </authorList>
    </citation>
    <scope>IDENTIFICATION</scope>
</reference>
<dbReference type="Gene3D" id="2.60.40.10">
    <property type="entry name" value="Immunoglobulins"/>
    <property type="match status" value="1"/>
</dbReference>
<dbReference type="InterPro" id="IPR007110">
    <property type="entry name" value="Ig-like_dom"/>
</dbReference>
<dbReference type="InterPro" id="IPR037055">
    <property type="entry name" value="MHC_I-like_Ag-recog_sf"/>
</dbReference>
<evidence type="ECO:0000313" key="4">
    <source>
        <dbReference type="Proteomes" id="UP000472262"/>
    </source>
</evidence>
<evidence type="ECO:0000259" key="2">
    <source>
        <dbReference type="PROSITE" id="PS50835"/>
    </source>
</evidence>
<dbReference type="GO" id="GO:0006955">
    <property type="term" value="P:immune response"/>
    <property type="evidence" value="ECO:0007669"/>
    <property type="project" value="TreeGrafter"/>
</dbReference>
<accession>A0A672M4M0</accession>
<protein>
    <recommendedName>
        <fullName evidence="2">Ig-like domain-containing protein</fullName>
    </recommendedName>
</protein>
<dbReference type="SMART" id="SM00407">
    <property type="entry name" value="IGc1"/>
    <property type="match status" value="1"/>
</dbReference>
<keyword evidence="4" id="KW-1185">Reference proteome</keyword>
<dbReference type="PROSITE" id="PS50835">
    <property type="entry name" value="IG_LIKE"/>
    <property type="match status" value="1"/>
</dbReference>
<dbReference type="InterPro" id="IPR003597">
    <property type="entry name" value="Ig_C1-set"/>
</dbReference>
<organism evidence="3 4">
    <name type="scientific">Sinocyclocheilus grahami</name>
    <name type="common">Dianchi golden-line fish</name>
    <name type="synonym">Barbus grahami</name>
    <dbReference type="NCBI Taxonomy" id="75366"/>
    <lineage>
        <taxon>Eukaryota</taxon>
        <taxon>Metazoa</taxon>
        <taxon>Chordata</taxon>
        <taxon>Craniata</taxon>
        <taxon>Vertebrata</taxon>
        <taxon>Euteleostomi</taxon>
        <taxon>Actinopterygii</taxon>
        <taxon>Neopterygii</taxon>
        <taxon>Teleostei</taxon>
        <taxon>Ostariophysi</taxon>
        <taxon>Cypriniformes</taxon>
        <taxon>Cyprinidae</taxon>
        <taxon>Cyprininae</taxon>
        <taxon>Sinocyclocheilus</taxon>
    </lineage>
</organism>
<dbReference type="InterPro" id="IPR013783">
    <property type="entry name" value="Ig-like_fold"/>
</dbReference>
<dbReference type="InterPro" id="IPR011162">
    <property type="entry name" value="MHC_I/II-like_Ag-recog"/>
</dbReference>
<evidence type="ECO:0000256" key="1">
    <source>
        <dbReference type="ARBA" id="ARBA00023180"/>
    </source>
</evidence>
<dbReference type="Pfam" id="PF07654">
    <property type="entry name" value="C1-set"/>
    <property type="match status" value="1"/>
</dbReference>
<dbReference type="Gene3D" id="3.30.500.10">
    <property type="entry name" value="MHC class I-like antigen recognition-like"/>
    <property type="match status" value="1"/>
</dbReference>
<evidence type="ECO:0000313" key="3">
    <source>
        <dbReference type="Ensembl" id="ENSSGRP00000033345.1"/>
    </source>
</evidence>
<dbReference type="PANTHER" id="PTHR16675:SF191">
    <property type="entry name" value="CLASS I HISTOCOMPATIBILITY ANTIGEN, F10 ALPHA CHAIN-LIKE-RELATED"/>
    <property type="match status" value="1"/>
</dbReference>
<dbReference type="SUPFAM" id="SSF48726">
    <property type="entry name" value="Immunoglobulin"/>
    <property type="match status" value="1"/>
</dbReference>
<dbReference type="InterPro" id="IPR050208">
    <property type="entry name" value="MHC_class-I_related"/>
</dbReference>